<organism evidence="5 7">
    <name type="scientific">Duganella violaceipulchra</name>
    <dbReference type="NCBI Taxonomy" id="2849652"/>
    <lineage>
        <taxon>Bacteria</taxon>
        <taxon>Pseudomonadati</taxon>
        <taxon>Pseudomonadota</taxon>
        <taxon>Betaproteobacteria</taxon>
        <taxon>Burkholderiales</taxon>
        <taxon>Oxalobacteraceae</taxon>
        <taxon>Telluria group</taxon>
        <taxon>Duganella</taxon>
    </lineage>
</organism>
<dbReference type="InterPro" id="IPR003594">
    <property type="entry name" value="HATPase_dom"/>
</dbReference>
<keyword evidence="3" id="KW-0175">Coiled coil</keyword>
<accession>A0AA41H457</accession>
<dbReference type="PANTHER" id="PTHR43065">
    <property type="entry name" value="SENSOR HISTIDINE KINASE"/>
    <property type="match status" value="1"/>
</dbReference>
<dbReference type="InterPro" id="IPR005467">
    <property type="entry name" value="His_kinase_dom"/>
</dbReference>
<dbReference type="RefSeq" id="WP_217941670.1">
    <property type="nucleotide sequence ID" value="NZ_JAHTGR010000003.1"/>
</dbReference>
<feature type="coiled-coil region" evidence="3">
    <location>
        <begin position="377"/>
        <end position="432"/>
    </location>
</feature>
<sequence>MSASETPSYAATASTAAEAEPLLHALRACLMAQEMPDHAPTLRQLAASRLNGSQALELAAFELLARAADAAVDADTLLLPARNLQLQAQTEQHPLAQAAALRALHWVQVRLRLHHAALDSLARAAELYARCALPRLATQMRASRCRVMLGAEMHVELLQFCAAMLAEPGELTPAIHVMLLDSAASGAYYLALEQPDDAAAAPLWRDCLARRELVLRRTREFGLDAQECLALLNLAVVSASCEQAGASRDYMAQLCAKFGRDGYWSPWLRLCVLLADCADGARERAWPALLAYDAGLDDETPQGTRLREITLCAIRRYGRRWGRLDAALRATIAQVGLERRHKRALATSLGETLSAVMERPQLLHQNALLAQHGTVLENSLVQRNQELGEALETLRREVAVRQQAEAALQSAHDRLEQQVRERTDELAHAMRALMQQEKQLGMSRMVVGMAHELNTPLGNARVAASAITAQAEHLRRGLDAGALRRSEVAGLLDSVTHGGALVDRALAQISRLVERFKGLSGQPTQEPASRFDLAERLRFCADAWAHGLQARAVTLTLKLPDQLWLHGYPGACQQVFQHLLDNCLLHAFGRRAGGAIVVEARAAADAIVIDWSDDGVGIAPEHLAQVFEPFYTTQLGLTGAGLGLASVHSMVVSLMRGQVMLASTLQRGTRVSLRLPYGDGSAS</sequence>
<evidence type="ECO:0000313" key="8">
    <source>
        <dbReference type="Proteomes" id="UP001162889"/>
    </source>
</evidence>
<dbReference type="GO" id="GO:0000155">
    <property type="term" value="F:phosphorelay sensor kinase activity"/>
    <property type="evidence" value="ECO:0007669"/>
    <property type="project" value="InterPro"/>
</dbReference>
<evidence type="ECO:0000313" key="7">
    <source>
        <dbReference type="Proteomes" id="UP001155901"/>
    </source>
</evidence>
<dbReference type="CDD" id="cd00082">
    <property type="entry name" value="HisKA"/>
    <property type="match status" value="1"/>
</dbReference>
<evidence type="ECO:0000313" key="6">
    <source>
        <dbReference type="EMBL" id="MCP2008325.1"/>
    </source>
</evidence>
<dbReference type="EC" id="2.7.13.3" evidence="2"/>
<keyword evidence="5" id="KW-0418">Kinase</keyword>
<dbReference type="PANTHER" id="PTHR43065:SF47">
    <property type="match status" value="1"/>
</dbReference>
<dbReference type="AlphaFoldDB" id="A0AA41H457"/>
<dbReference type="SMART" id="SM00387">
    <property type="entry name" value="HATPase_c"/>
    <property type="match status" value="1"/>
</dbReference>
<keyword evidence="5" id="KW-0808">Transferase</keyword>
<evidence type="ECO:0000313" key="5">
    <source>
        <dbReference type="EMBL" id="MBV6320958.1"/>
    </source>
</evidence>
<evidence type="ECO:0000259" key="4">
    <source>
        <dbReference type="PROSITE" id="PS50109"/>
    </source>
</evidence>
<feature type="domain" description="Histidine kinase" evidence="4">
    <location>
        <begin position="448"/>
        <end position="679"/>
    </location>
</feature>
<comment type="caution">
    <text evidence="5">The sequence shown here is derived from an EMBL/GenBank/DDBJ whole genome shotgun (WGS) entry which is preliminary data.</text>
</comment>
<evidence type="ECO:0000256" key="1">
    <source>
        <dbReference type="ARBA" id="ARBA00000085"/>
    </source>
</evidence>
<dbReference type="Pfam" id="PF02518">
    <property type="entry name" value="HATPase_c"/>
    <property type="match status" value="1"/>
</dbReference>
<dbReference type="EMBL" id="JALJZU010000004">
    <property type="protein sequence ID" value="MCP2008325.1"/>
    <property type="molecule type" value="Genomic_DNA"/>
</dbReference>
<reference evidence="5" key="1">
    <citation type="submission" date="2021-07" db="EMBL/GenBank/DDBJ databases">
        <title>Characterization of violacein-producing bacteria and related species.</title>
        <authorList>
            <person name="Wilson H.S."/>
            <person name="De Leon M.E."/>
        </authorList>
    </citation>
    <scope>NUCLEOTIDE SEQUENCE</scope>
    <source>
        <strain evidence="5">HSC-15S17</strain>
    </source>
</reference>
<dbReference type="Proteomes" id="UP001155901">
    <property type="component" value="Unassembled WGS sequence"/>
</dbReference>
<name>A0AA41H457_9BURK</name>
<dbReference type="CDD" id="cd00075">
    <property type="entry name" value="HATPase"/>
    <property type="match status" value="1"/>
</dbReference>
<dbReference type="PROSITE" id="PS50109">
    <property type="entry name" value="HIS_KIN"/>
    <property type="match status" value="1"/>
</dbReference>
<protein>
    <recommendedName>
        <fullName evidence="2">histidine kinase</fullName>
        <ecNumber evidence="2">2.7.13.3</ecNumber>
    </recommendedName>
</protein>
<dbReference type="Proteomes" id="UP001162889">
    <property type="component" value="Unassembled WGS sequence"/>
</dbReference>
<keyword evidence="8" id="KW-1185">Reference proteome</keyword>
<comment type="catalytic activity">
    <reaction evidence="1">
        <text>ATP + protein L-histidine = ADP + protein N-phospho-L-histidine.</text>
        <dbReference type="EC" id="2.7.13.3"/>
    </reaction>
</comment>
<proteinExistence type="predicted"/>
<gene>
    <name evidence="5" type="ORF">KVP70_08435</name>
    <name evidence="6" type="ORF">L1274_002033</name>
</gene>
<evidence type="ECO:0000256" key="3">
    <source>
        <dbReference type="SAM" id="Coils"/>
    </source>
</evidence>
<dbReference type="InterPro" id="IPR003661">
    <property type="entry name" value="HisK_dim/P_dom"/>
</dbReference>
<reference evidence="6" key="2">
    <citation type="submission" date="2022-03" db="EMBL/GenBank/DDBJ databases">
        <title>Genome Encyclopedia of Bacteria and Archaea VI: Functional Genomics of Type Strains.</title>
        <authorList>
            <person name="Whitman W."/>
        </authorList>
    </citation>
    <scope>NUCLEOTIDE SEQUENCE</scope>
    <source>
        <strain evidence="6">HSC-15S17</strain>
    </source>
</reference>
<evidence type="ECO:0000256" key="2">
    <source>
        <dbReference type="ARBA" id="ARBA00012438"/>
    </source>
</evidence>
<dbReference type="EMBL" id="JAHTGR010000003">
    <property type="protein sequence ID" value="MBV6320958.1"/>
    <property type="molecule type" value="Genomic_DNA"/>
</dbReference>